<evidence type="ECO:0000313" key="7">
    <source>
        <dbReference type="EMBL" id="RXJ45687.1"/>
    </source>
</evidence>
<dbReference type="RefSeq" id="WP_129018307.1">
    <property type="nucleotide sequence ID" value="NZ_SDDZ01000011.1"/>
</dbReference>
<evidence type="ECO:0000256" key="3">
    <source>
        <dbReference type="ARBA" id="ARBA00022989"/>
    </source>
</evidence>
<dbReference type="OrthoDB" id="673785at2"/>
<dbReference type="Proteomes" id="UP000289792">
    <property type="component" value="Unassembled WGS sequence"/>
</dbReference>
<accession>A0A4Q0XD88</accession>
<reference evidence="7 8" key="1">
    <citation type="submission" date="2019-01" db="EMBL/GenBank/DDBJ databases">
        <title>Genome sequence of the Antarctic species Gelidibacter gilvus ACAM 158(T).</title>
        <authorList>
            <person name="Bowman J.P."/>
        </authorList>
    </citation>
    <scope>NUCLEOTIDE SEQUENCE [LARGE SCALE GENOMIC DNA]</scope>
    <source>
        <strain evidence="7 8">IC158</strain>
    </source>
</reference>
<feature type="transmembrane region" description="Helical" evidence="5">
    <location>
        <begin position="119"/>
        <end position="136"/>
    </location>
</feature>
<evidence type="ECO:0000256" key="2">
    <source>
        <dbReference type="ARBA" id="ARBA00022692"/>
    </source>
</evidence>
<evidence type="ECO:0000256" key="5">
    <source>
        <dbReference type="SAM" id="Phobius"/>
    </source>
</evidence>
<dbReference type="GO" id="GO:0030416">
    <property type="term" value="P:methylamine metabolic process"/>
    <property type="evidence" value="ECO:0007669"/>
    <property type="project" value="InterPro"/>
</dbReference>
<feature type="transmembrane region" description="Helical" evidence="5">
    <location>
        <begin position="78"/>
        <end position="99"/>
    </location>
</feature>
<gene>
    <name evidence="7" type="ORF">ESZ48_14915</name>
</gene>
<dbReference type="Pfam" id="PF07291">
    <property type="entry name" value="MauE"/>
    <property type="match status" value="1"/>
</dbReference>
<keyword evidence="8" id="KW-1185">Reference proteome</keyword>
<keyword evidence="2 5" id="KW-0812">Transmembrane</keyword>
<feature type="domain" description="Methylamine utilisation protein MauE" evidence="6">
    <location>
        <begin position="9"/>
        <end position="135"/>
    </location>
</feature>
<evidence type="ECO:0000256" key="1">
    <source>
        <dbReference type="ARBA" id="ARBA00004141"/>
    </source>
</evidence>
<evidence type="ECO:0000259" key="6">
    <source>
        <dbReference type="Pfam" id="PF07291"/>
    </source>
</evidence>
<evidence type="ECO:0000313" key="8">
    <source>
        <dbReference type="Proteomes" id="UP000289792"/>
    </source>
</evidence>
<feature type="transmembrane region" description="Helical" evidence="5">
    <location>
        <begin position="53"/>
        <end position="71"/>
    </location>
</feature>
<keyword evidence="3 5" id="KW-1133">Transmembrane helix</keyword>
<keyword evidence="4 5" id="KW-0472">Membrane</keyword>
<organism evidence="7 8">
    <name type="scientific">Gelidibacter gilvus</name>
    <dbReference type="NCBI Taxonomy" id="59602"/>
    <lineage>
        <taxon>Bacteria</taxon>
        <taxon>Pseudomonadati</taxon>
        <taxon>Bacteroidota</taxon>
        <taxon>Flavobacteriia</taxon>
        <taxon>Flavobacteriales</taxon>
        <taxon>Flavobacteriaceae</taxon>
        <taxon>Gelidibacter</taxon>
    </lineage>
</organism>
<dbReference type="GO" id="GO:0016020">
    <property type="term" value="C:membrane"/>
    <property type="evidence" value="ECO:0007669"/>
    <property type="project" value="UniProtKB-SubCell"/>
</dbReference>
<name>A0A4Q0XD88_9FLAO</name>
<protein>
    <recommendedName>
        <fullName evidence="6">Methylamine utilisation protein MauE domain-containing protein</fullName>
    </recommendedName>
</protein>
<dbReference type="InterPro" id="IPR009908">
    <property type="entry name" value="Methylamine_util_MauE"/>
</dbReference>
<sequence length="145" mass="16480">MRVPESFTKKIPWMFSLLFILLFVYAAVSKLLDFKTFETQIGQSSLLSGFFDWVPWGVITSEIVAALLLAFTKTRLLGLYLSLTLMLLFTVYITMILYFSADIPCSCGGVLEALGWKGHLIFNGFFIVIALLGILIQRKQEYNFN</sequence>
<dbReference type="AlphaFoldDB" id="A0A4Q0XD88"/>
<evidence type="ECO:0000256" key="4">
    <source>
        <dbReference type="ARBA" id="ARBA00023136"/>
    </source>
</evidence>
<dbReference type="EMBL" id="SDDZ01000011">
    <property type="protein sequence ID" value="RXJ45687.1"/>
    <property type="molecule type" value="Genomic_DNA"/>
</dbReference>
<comment type="subcellular location">
    <subcellularLocation>
        <location evidence="1">Membrane</location>
        <topology evidence="1">Multi-pass membrane protein</topology>
    </subcellularLocation>
</comment>
<comment type="caution">
    <text evidence="7">The sequence shown here is derived from an EMBL/GenBank/DDBJ whole genome shotgun (WGS) entry which is preliminary data.</text>
</comment>
<proteinExistence type="predicted"/>